<accession>A0ABR3DMC4</accession>
<feature type="compositionally biased region" description="Low complexity" evidence="2">
    <location>
        <begin position="191"/>
        <end position="212"/>
    </location>
</feature>
<feature type="compositionally biased region" description="Polar residues" evidence="2">
    <location>
        <begin position="13"/>
        <end position="28"/>
    </location>
</feature>
<comment type="caution">
    <text evidence="3">The sequence shown here is derived from an EMBL/GenBank/DDBJ whole genome shotgun (WGS) entry which is preliminary data.</text>
</comment>
<feature type="region of interest" description="Disordered" evidence="2">
    <location>
        <begin position="98"/>
        <end position="237"/>
    </location>
</feature>
<organism evidence="3 4">
    <name type="scientific">Neurospora intermedia</name>
    <dbReference type="NCBI Taxonomy" id="5142"/>
    <lineage>
        <taxon>Eukaryota</taxon>
        <taxon>Fungi</taxon>
        <taxon>Dikarya</taxon>
        <taxon>Ascomycota</taxon>
        <taxon>Pezizomycotina</taxon>
        <taxon>Sordariomycetes</taxon>
        <taxon>Sordariomycetidae</taxon>
        <taxon>Sordariales</taxon>
        <taxon>Sordariaceae</taxon>
        <taxon>Neurospora</taxon>
    </lineage>
</organism>
<evidence type="ECO:0000313" key="3">
    <source>
        <dbReference type="EMBL" id="KAL0473820.1"/>
    </source>
</evidence>
<evidence type="ECO:0000256" key="1">
    <source>
        <dbReference type="ARBA" id="ARBA00093634"/>
    </source>
</evidence>
<dbReference type="PANTHER" id="PTHR31996">
    <property type="entry name" value="COILED-COIL DOMAIN-CONTAINING PROTEIN 115"/>
    <property type="match status" value="1"/>
</dbReference>
<dbReference type="InterPro" id="IPR040357">
    <property type="entry name" value="Vma22/CCDC115"/>
</dbReference>
<evidence type="ECO:0000256" key="2">
    <source>
        <dbReference type="SAM" id="MobiDB-lite"/>
    </source>
</evidence>
<feature type="region of interest" description="Disordered" evidence="2">
    <location>
        <begin position="1"/>
        <end position="28"/>
    </location>
</feature>
<feature type="compositionally biased region" description="Acidic residues" evidence="2">
    <location>
        <begin position="111"/>
        <end position="120"/>
    </location>
</feature>
<feature type="compositionally biased region" description="Basic and acidic residues" evidence="2">
    <location>
        <begin position="121"/>
        <end position="132"/>
    </location>
</feature>
<name>A0ABR3DMC4_NEUIN</name>
<dbReference type="Pfam" id="PF21730">
    <property type="entry name" value="Vma22_CCDC115"/>
    <property type="match status" value="2"/>
</dbReference>
<keyword evidence="4" id="KW-1185">Reference proteome</keyword>
<evidence type="ECO:0000313" key="4">
    <source>
        <dbReference type="Proteomes" id="UP001451303"/>
    </source>
</evidence>
<protein>
    <recommendedName>
        <fullName evidence="1">Vacuolar ATPase assembly protein VMA22</fullName>
    </recommendedName>
</protein>
<proteinExistence type="predicted"/>
<reference evidence="3 4" key="1">
    <citation type="submission" date="2023-09" db="EMBL/GenBank/DDBJ databases">
        <title>Multi-omics analysis of a traditional fermented food reveals byproduct-associated fungal strains for waste-to-food upcycling.</title>
        <authorList>
            <consortium name="Lawrence Berkeley National Laboratory"/>
            <person name="Rekdal V.M."/>
            <person name="Villalobos-Escobedo J.M."/>
            <person name="Rodriguez-Valeron N."/>
            <person name="Garcia M.O."/>
            <person name="Vasquez D.P."/>
            <person name="Damayanti I."/>
            <person name="Sorensen P.M."/>
            <person name="Baidoo E.E."/>
            <person name="De Carvalho A.C."/>
            <person name="Riley R."/>
            <person name="Lipzen A."/>
            <person name="He G."/>
            <person name="Yan M."/>
            <person name="Haridas S."/>
            <person name="Daum C."/>
            <person name="Yoshinaga Y."/>
            <person name="Ng V."/>
            <person name="Grigoriev I.V."/>
            <person name="Munk R."/>
            <person name="Nuraida L."/>
            <person name="Wijaya C.H."/>
            <person name="Morales P.-C."/>
            <person name="Keasling J.D."/>
        </authorList>
    </citation>
    <scope>NUCLEOTIDE SEQUENCE [LARGE SCALE GENOMIC DNA]</scope>
    <source>
        <strain evidence="3 4">FGSC 2613</strain>
    </source>
</reference>
<gene>
    <name evidence="3" type="ORF">QR685DRAFT_186649</name>
</gene>
<sequence length="308" mass="34283">MTTTNPHLPLQDATASPSSPTEEGNPYNTQIDALLTRYLHLLDEYTTLRSSLSSLQAGMYQNLARANFTAERGVRYGKEYFDERMVASRRVVVKVGKRKGNGKGKGKGDEKEEEKEEEEEGHGGEDEGEQKAEFGVGVVGVDEVEVVKEKKEEEEEEGVKQNEEKNAKKESEEVLGKHQEAKKEVIQKAGTTATTPTPTTPVSPDDSSETPSNPDNDTEDDKEDETKKKKIRRKNDPLRWFGLLTPLPLRLAQTQAIQAVEQIIPRLVTVNAEMAQVEIEVRRARKRREKEAAVKAKAKAAATAKDAK</sequence>
<feature type="compositionally biased region" description="Basic and acidic residues" evidence="2">
    <location>
        <begin position="158"/>
        <end position="186"/>
    </location>
</feature>
<dbReference type="EMBL" id="JAVLET010000002">
    <property type="protein sequence ID" value="KAL0473820.1"/>
    <property type="molecule type" value="Genomic_DNA"/>
</dbReference>
<dbReference type="PANTHER" id="PTHR31996:SF2">
    <property type="entry name" value="COILED-COIL DOMAIN-CONTAINING PROTEIN 115"/>
    <property type="match status" value="1"/>
</dbReference>
<dbReference type="Proteomes" id="UP001451303">
    <property type="component" value="Unassembled WGS sequence"/>
</dbReference>